<comment type="caution">
    <text evidence="2">The sequence shown here is derived from an EMBL/GenBank/DDBJ whole genome shotgun (WGS) entry which is preliminary data.</text>
</comment>
<accession>A0AAV4F6Y4</accession>
<dbReference type="AlphaFoldDB" id="A0AAV4F6Y4"/>
<feature type="compositionally biased region" description="Basic and acidic residues" evidence="1">
    <location>
        <begin position="23"/>
        <end position="38"/>
    </location>
</feature>
<evidence type="ECO:0000313" key="2">
    <source>
        <dbReference type="EMBL" id="GFR69133.1"/>
    </source>
</evidence>
<name>A0AAV4F6Y4_9GAST</name>
<dbReference type="Proteomes" id="UP000762676">
    <property type="component" value="Unassembled WGS sequence"/>
</dbReference>
<dbReference type="EMBL" id="BMAT01004146">
    <property type="protein sequence ID" value="GFR69133.1"/>
    <property type="molecule type" value="Genomic_DNA"/>
</dbReference>
<proteinExistence type="predicted"/>
<evidence type="ECO:0000313" key="3">
    <source>
        <dbReference type="Proteomes" id="UP000762676"/>
    </source>
</evidence>
<sequence>MLHKSRQTLMSRRSAVREKRHRNNENYRQHQQEEEPLKTRQTVTGPTITAARIGLFSENDFHPLLQPHSCGDFNIVCTFCKAIRWTKINERPSIYNAVNAAKSTFRYHHQVHKILRNTMTFIKVDIVERRPPATKLAASLVGSTFCKEECGRDWRFPSCDVDLGQNH</sequence>
<protein>
    <submittedName>
        <fullName evidence="2">Uncharacterized protein</fullName>
    </submittedName>
</protein>
<feature type="region of interest" description="Disordered" evidence="1">
    <location>
        <begin position="1"/>
        <end position="44"/>
    </location>
</feature>
<evidence type="ECO:0000256" key="1">
    <source>
        <dbReference type="SAM" id="MobiDB-lite"/>
    </source>
</evidence>
<organism evidence="2 3">
    <name type="scientific">Elysia marginata</name>
    <dbReference type="NCBI Taxonomy" id="1093978"/>
    <lineage>
        <taxon>Eukaryota</taxon>
        <taxon>Metazoa</taxon>
        <taxon>Spiralia</taxon>
        <taxon>Lophotrochozoa</taxon>
        <taxon>Mollusca</taxon>
        <taxon>Gastropoda</taxon>
        <taxon>Heterobranchia</taxon>
        <taxon>Euthyneura</taxon>
        <taxon>Panpulmonata</taxon>
        <taxon>Sacoglossa</taxon>
        <taxon>Placobranchoidea</taxon>
        <taxon>Plakobranchidae</taxon>
        <taxon>Elysia</taxon>
    </lineage>
</organism>
<gene>
    <name evidence="2" type="ORF">ElyMa_002041700</name>
</gene>
<keyword evidence="3" id="KW-1185">Reference proteome</keyword>
<reference evidence="2 3" key="1">
    <citation type="journal article" date="2021" name="Elife">
        <title>Chloroplast acquisition without the gene transfer in kleptoplastic sea slugs, Plakobranchus ocellatus.</title>
        <authorList>
            <person name="Maeda T."/>
            <person name="Takahashi S."/>
            <person name="Yoshida T."/>
            <person name="Shimamura S."/>
            <person name="Takaki Y."/>
            <person name="Nagai Y."/>
            <person name="Toyoda A."/>
            <person name="Suzuki Y."/>
            <person name="Arimoto A."/>
            <person name="Ishii H."/>
            <person name="Satoh N."/>
            <person name="Nishiyama T."/>
            <person name="Hasebe M."/>
            <person name="Maruyama T."/>
            <person name="Minagawa J."/>
            <person name="Obokata J."/>
            <person name="Shigenobu S."/>
        </authorList>
    </citation>
    <scope>NUCLEOTIDE SEQUENCE [LARGE SCALE GENOMIC DNA]</scope>
</reference>